<evidence type="ECO:0000313" key="3">
    <source>
        <dbReference type="Proteomes" id="UP000595140"/>
    </source>
</evidence>
<organism evidence="2 3">
    <name type="scientific">Cuscuta campestris</name>
    <dbReference type="NCBI Taxonomy" id="132261"/>
    <lineage>
        <taxon>Eukaryota</taxon>
        <taxon>Viridiplantae</taxon>
        <taxon>Streptophyta</taxon>
        <taxon>Embryophyta</taxon>
        <taxon>Tracheophyta</taxon>
        <taxon>Spermatophyta</taxon>
        <taxon>Magnoliopsida</taxon>
        <taxon>eudicotyledons</taxon>
        <taxon>Gunneridae</taxon>
        <taxon>Pentapetalae</taxon>
        <taxon>asterids</taxon>
        <taxon>lamiids</taxon>
        <taxon>Solanales</taxon>
        <taxon>Convolvulaceae</taxon>
        <taxon>Cuscuteae</taxon>
        <taxon>Cuscuta</taxon>
        <taxon>Cuscuta subgen. Grammica</taxon>
        <taxon>Cuscuta sect. Cleistogrammica</taxon>
    </lineage>
</organism>
<dbReference type="EMBL" id="OOIL02002582">
    <property type="protein sequence ID" value="VFQ83519.1"/>
    <property type="molecule type" value="Genomic_DNA"/>
</dbReference>
<dbReference type="InterPro" id="IPR036691">
    <property type="entry name" value="Endo/exonu/phosph_ase_sf"/>
</dbReference>
<protein>
    <recommendedName>
        <fullName evidence="1">Endonuclease/exonuclease/phosphatase domain-containing protein</fullName>
    </recommendedName>
</protein>
<proteinExistence type="predicted"/>
<dbReference type="Gene3D" id="3.60.10.10">
    <property type="entry name" value="Endonuclease/exonuclease/phosphatase"/>
    <property type="match status" value="1"/>
</dbReference>
<name>A0A484M4K0_9ASTE</name>
<dbReference type="GO" id="GO:0003824">
    <property type="term" value="F:catalytic activity"/>
    <property type="evidence" value="ECO:0007669"/>
    <property type="project" value="InterPro"/>
</dbReference>
<gene>
    <name evidence="2" type="ORF">CCAM_LOCUS25295</name>
</gene>
<evidence type="ECO:0000259" key="1">
    <source>
        <dbReference type="Pfam" id="PF03372"/>
    </source>
</evidence>
<dbReference type="Proteomes" id="UP000595140">
    <property type="component" value="Unassembled WGS sequence"/>
</dbReference>
<reference evidence="2 3" key="1">
    <citation type="submission" date="2018-04" db="EMBL/GenBank/DDBJ databases">
        <authorList>
            <person name="Vogel A."/>
        </authorList>
    </citation>
    <scope>NUCLEOTIDE SEQUENCE [LARGE SCALE GENOMIC DNA]</scope>
</reference>
<sequence>MRDLFPRNDPWILGGDFNTIASLTEHKGEVCPDIGSIEDFVQTINDCKLISPPFLGSQFTWFGKRGRGRVYRRLDRILINEHCMDHFQLTEIKHLGRGFSDHRPLLIKAFSSQPIGPKPFRFINAWCSHSSFNELLQANWPDSYTGGGMRGLARKLSNFKKALITWNKETFGNIFEAVSKAEERASKAEENLEQNDSDENLTEFKLAKALLQQALKKEESF</sequence>
<dbReference type="SUPFAM" id="SSF56219">
    <property type="entry name" value="DNase I-like"/>
    <property type="match status" value="1"/>
</dbReference>
<feature type="domain" description="Endonuclease/exonuclease/phosphatase" evidence="1">
    <location>
        <begin position="5"/>
        <end position="102"/>
    </location>
</feature>
<dbReference type="PANTHER" id="PTHR33710">
    <property type="entry name" value="BNAC02G09200D PROTEIN"/>
    <property type="match status" value="1"/>
</dbReference>
<evidence type="ECO:0000313" key="2">
    <source>
        <dbReference type="EMBL" id="VFQ83519.1"/>
    </source>
</evidence>
<dbReference type="PANTHER" id="PTHR33710:SF13">
    <property type="entry name" value="ENDONUCLEASE_EXONUCLEASE_PHOSPHATASE FAMILY PROTEIN"/>
    <property type="match status" value="1"/>
</dbReference>
<dbReference type="AlphaFoldDB" id="A0A484M4K0"/>
<dbReference type="OrthoDB" id="1298068at2759"/>
<keyword evidence="3" id="KW-1185">Reference proteome</keyword>
<accession>A0A484M4K0</accession>
<dbReference type="InterPro" id="IPR005135">
    <property type="entry name" value="Endo/exonuclease/phosphatase"/>
</dbReference>
<dbReference type="Pfam" id="PF03372">
    <property type="entry name" value="Exo_endo_phos"/>
    <property type="match status" value="1"/>
</dbReference>